<reference evidence="6" key="1">
    <citation type="submission" date="2019-06" db="EMBL/GenBank/DDBJ databases">
        <title>The complete genome of Emcibacter congregatus ZYLT.</title>
        <authorList>
            <person name="Zhao Z."/>
        </authorList>
    </citation>
    <scope>NUCLEOTIDE SEQUENCE [LARGE SCALE GENOMIC DNA]</scope>
    <source>
        <strain evidence="6">MCCC 1A06723</strain>
    </source>
</reference>
<feature type="signal peptide" evidence="4">
    <location>
        <begin position="1"/>
        <end position="28"/>
    </location>
</feature>
<sequence length="367" mass="40469">MERRKFLKTSALGSVGVAAGTLAAPAYAAGKRRLKMVTTWPKNFPGVGTRAVQFAKDVEAATDGDIKIKVYAAGELVPALGAFDAVSGGKADIYHGVDYYWQGKHKAFSFFGAVPFGLTPFEVVQWLYFGGGQELWDELSGQFNVKPLLCGNTSMQMGGWFKKEINSLEDFKGLRMRIPGMGGEILKRLGATPVTKSGGEIFLALSQGNIDASEWVGPWNDLAFGFYKIAPYYYTSVFHEPAANVAAGFNKEVWESLSKSQQAIITAVAGDNHQKSVAEYNAQNIIALRTLVDKHGVQLRQFSPEIMKRLAEVASDVVREVGETDELSRRIYNSYMETRKNCMDWAEIADEPYAAARRLPENYGEKI</sequence>
<keyword evidence="1 4" id="KW-0732">Signal</keyword>
<name>A0A501PSD1_9PROT</name>
<dbReference type="NCBIfam" id="NF037995">
    <property type="entry name" value="TRAP_S1"/>
    <property type="match status" value="1"/>
</dbReference>
<dbReference type="InterPro" id="IPR019546">
    <property type="entry name" value="TAT_signal_bac_arc"/>
</dbReference>
<dbReference type="InterPro" id="IPR018389">
    <property type="entry name" value="DctP_fam"/>
</dbReference>
<dbReference type="InterPro" id="IPR038404">
    <property type="entry name" value="TRAP_DctP_sf"/>
</dbReference>
<dbReference type="AlphaFoldDB" id="A0A501PSD1"/>
<protein>
    <submittedName>
        <fullName evidence="5">TRAP transporter substrate-binding protein</fullName>
    </submittedName>
</protein>
<feature type="binding site" evidence="2">
    <location>
        <position position="177"/>
    </location>
    <ligand>
        <name>substrate</name>
    </ligand>
</feature>
<evidence type="ECO:0000256" key="4">
    <source>
        <dbReference type="SAM" id="SignalP"/>
    </source>
</evidence>
<dbReference type="PROSITE" id="PS51318">
    <property type="entry name" value="TAT"/>
    <property type="match status" value="1"/>
</dbReference>
<evidence type="ECO:0000256" key="1">
    <source>
        <dbReference type="ARBA" id="ARBA00022729"/>
    </source>
</evidence>
<dbReference type="RefSeq" id="WP_139937946.1">
    <property type="nucleotide sequence ID" value="NZ_JBHSYP010000022.1"/>
</dbReference>
<keyword evidence="6" id="KW-1185">Reference proteome</keyword>
<dbReference type="Gene3D" id="3.40.190.170">
    <property type="entry name" value="Bacterial extracellular solute-binding protein, family 7"/>
    <property type="match status" value="1"/>
</dbReference>
<dbReference type="Pfam" id="PF03480">
    <property type="entry name" value="DctP"/>
    <property type="match status" value="1"/>
</dbReference>
<accession>A0A501PSD1</accession>
<dbReference type="GO" id="GO:0055085">
    <property type="term" value="P:transmembrane transport"/>
    <property type="evidence" value="ECO:0007669"/>
    <property type="project" value="InterPro"/>
</dbReference>
<evidence type="ECO:0000256" key="3">
    <source>
        <dbReference type="PIRSR" id="PIRSR039026-2"/>
    </source>
</evidence>
<dbReference type="Gene3D" id="3.40.190.10">
    <property type="entry name" value="Periplasmic binding protein-like II"/>
    <property type="match status" value="1"/>
</dbReference>
<keyword evidence="3" id="KW-0479">Metal-binding</keyword>
<evidence type="ECO:0000313" key="6">
    <source>
        <dbReference type="Proteomes" id="UP000319148"/>
    </source>
</evidence>
<dbReference type="GO" id="GO:0046872">
    <property type="term" value="F:metal ion binding"/>
    <property type="evidence" value="ECO:0007669"/>
    <property type="project" value="UniProtKB-KW"/>
</dbReference>
<dbReference type="OrthoDB" id="9780733at2"/>
<evidence type="ECO:0000256" key="2">
    <source>
        <dbReference type="PIRSR" id="PIRSR039026-1"/>
    </source>
</evidence>
<dbReference type="InterPro" id="IPR006311">
    <property type="entry name" value="TAT_signal"/>
</dbReference>
<evidence type="ECO:0000313" key="5">
    <source>
        <dbReference type="EMBL" id="TPD62696.1"/>
    </source>
</evidence>
<dbReference type="PANTHER" id="PTHR33376:SF5">
    <property type="entry name" value="EXTRACYTOPLASMIC SOLUTE RECEPTOR PROTEIN"/>
    <property type="match status" value="1"/>
</dbReference>
<feature type="binding site" evidence="3">
    <location>
        <position position="215"/>
    </location>
    <ligand>
        <name>Na(+)</name>
        <dbReference type="ChEBI" id="CHEBI:29101"/>
    </ligand>
</feature>
<dbReference type="InterPro" id="IPR026289">
    <property type="entry name" value="SBP_TakP-like"/>
</dbReference>
<organism evidence="5 6">
    <name type="scientific">Emcibacter nanhaiensis</name>
    <dbReference type="NCBI Taxonomy" id="1505037"/>
    <lineage>
        <taxon>Bacteria</taxon>
        <taxon>Pseudomonadati</taxon>
        <taxon>Pseudomonadota</taxon>
        <taxon>Alphaproteobacteria</taxon>
        <taxon>Emcibacterales</taxon>
        <taxon>Emcibacteraceae</taxon>
        <taxon>Emcibacter</taxon>
    </lineage>
</organism>
<feature type="binding site" evidence="2">
    <location>
        <position position="156"/>
    </location>
    <ligand>
        <name>substrate</name>
    </ligand>
</feature>
<feature type="binding site" evidence="3">
    <location>
        <position position="240"/>
    </location>
    <ligand>
        <name>substrate</name>
    </ligand>
</feature>
<feature type="chain" id="PRO_5021400144" evidence="4">
    <location>
        <begin position="29"/>
        <end position="367"/>
    </location>
</feature>
<dbReference type="Proteomes" id="UP000319148">
    <property type="component" value="Unassembled WGS sequence"/>
</dbReference>
<dbReference type="NCBIfam" id="TIGR01409">
    <property type="entry name" value="TAT_signal_seq"/>
    <property type="match status" value="1"/>
</dbReference>
<dbReference type="EMBL" id="VFIY01000004">
    <property type="protein sequence ID" value="TPD62696.1"/>
    <property type="molecule type" value="Genomic_DNA"/>
</dbReference>
<dbReference type="CDD" id="cd13604">
    <property type="entry name" value="PBP2_TRAP_ketoacid_lactate_like"/>
    <property type="match status" value="1"/>
</dbReference>
<dbReference type="PIRSF" id="PIRSF039026">
    <property type="entry name" value="SiaP"/>
    <property type="match status" value="1"/>
</dbReference>
<dbReference type="GO" id="GO:0031317">
    <property type="term" value="C:tripartite ATP-independent periplasmic transporter complex"/>
    <property type="evidence" value="ECO:0007669"/>
    <property type="project" value="InterPro"/>
</dbReference>
<gene>
    <name evidence="5" type="ORF">FIV46_01055</name>
</gene>
<feature type="binding site" evidence="3">
    <location>
        <position position="214"/>
    </location>
    <ligand>
        <name>substrate</name>
    </ligand>
</feature>
<proteinExistence type="predicted"/>
<comment type="caution">
    <text evidence="5">The sequence shown here is derived from an EMBL/GenBank/DDBJ whole genome shotgun (WGS) entry which is preliminary data.</text>
</comment>
<dbReference type="PANTHER" id="PTHR33376">
    <property type="match status" value="1"/>
</dbReference>